<name>A0A4U3L485_ENTFL</name>
<gene>
    <name evidence="1" type="ORF">EY666_15635</name>
</gene>
<sequence>MIFAYNKEHVGDVLLVIVADDQGAENQVKR</sequence>
<evidence type="ECO:0000313" key="2">
    <source>
        <dbReference type="Proteomes" id="UP000305511"/>
    </source>
</evidence>
<proteinExistence type="predicted"/>
<dbReference type="EMBL" id="SIYF01000458">
    <property type="protein sequence ID" value="TKK68357.1"/>
    <property type="molecule type" value="Genomic_DNA"/>
</dbReference>
<organism evidence="1 2">
    <name type="scientific">Enterococcus faecalis</name>
    <name type="common">Streptococcus faecalis</name>
    <dbReference type="NCBI Taxonomy" id="1351"/>
    <lineage>
        <taxon>Bacteria</taxon>
        <taxon>Bacillati</taxon>
        <taxon>Bacillota</taxon>
        <taxon>Bacilli</taxon>
        <taxon>Lactobacillales</taxon>
        <taxon>Enterococcaceae</taxon>
        <taxon>Enterococcus</taxon>
    </lineage>
</organism>
<reference evidence="1 2" key="1">
    <citation type="submission" date="2019-02" db="EMBL/GenBank/DDBJ databases">
        <title>Bacteria dissemination in different level of health care in South Africa: the effectiveness of infections prevention and control.</title>
        <authorList>
            <person name="Shobo C."/>
            <person name="Amoako D.G."/>
            <person name="Allam M."/>
            <person name="Ismail A."/>
            <person name="Bester L.A."/>
            <person name="Essack S.Y."/>
        </authorList>
    </citation>
    <scope>NUCLEOTIDE SEQUENCE [LARGE SCALE GENOMIC DNA]</scope>
    <source>
        <strain evidence="1 2">2SIL2</strain>
    </source>
</reference>
<dbReference type="Proteomes" id="UP000305511">
    <property type="component" value="Unassembled WGS sequence"/>
</dbReference>
<evidence type="ECO:0000313" key="1">
    <source>
        <dbReference type="EMBL" id="TKK68357.1"/>
    </source>
</evidence>
<accession>A0A4U3L485</accession>
<comment type="caution">
    <text evidence="1">The sequence shown here is derived from an EMBL/GenBank/DDBJ whole genome shotgun (WGS) entry which is preliminary data.</text>
</comment>
<dbReference type="AlphaFoldDB" id="A0A4U3L485"/>
<feature type="non-terminal residue" evidence="1">
    <location>
        <position position="30"/>
    </location>
</feature>
<protein>
    <submittedName>
        <fullName evidence="1">DUF4479 domain-containing protein</fullName>
    </submittedName>
</protein>